<dbReference type="InterPro" id="IPR003656">
    <property type="entry name" value="Znf_BED"/>
</dbReference>
<dbReference type="SUPFAM" id="SSF53098">
    <property type="entry name" value="Ribonuclease H-like"/>
    <property type="match status" value="1"/>
</dbReference>
<organism evidence="9 11">
    <name type="scientific">Trachymyrmex cornetzi</name>
    <dbReference type="NCBI Taxonomy" id="471704"/>
    <lineage>
        <taxon>Eukaryota</taxon>
        <taxon>Metazoa</taxon>
        <taxon>Ecdysozoa</taxon>
        <taxon>Arthropoda</taxon>
        <taxon>Hexapoda</taxon>
        <taxon>Insecta</taxon>
        <taxon>Pterygota</taxon>
        <taxon>Neoptera</taxon>
        <taxon>Endopterygota</taxon>
        <taxon>Hymenoptera</taxon>
        <taxon>Apocrita</taxon>
        <taxon>Aculeata</taxon>
        <taxon>Formicoidea</taxon>
        <taxon>Formicidae</taxon>
        <taxon>Myrmicinae</taxon>
        <taxon>Trachymyrmex</taxon>
    </lineage>
</organism>
<keyword evidence="6" id="KW-0539">Nucleus</keyword>
<reference evidence="9 11" key="1">
    <citation type="submission" date="2015-09" db="EMBL/GenBank/DDBJ databases">
        <title>Trachymyrmex cornetzi WGS genome.</title>
        <authorList>
            <person name="Nygaard S."/>
            <person name="Hu H."/>
            <person name="Boomsma J."/>
            <person name="Zhang G."/>
        </authorList>
    </citation>
    <scope>NUCLEOTIDE SEQUENCE [LARGE SCALE GENOMIC DNA]</scope>
    <source>
        <strain evidence="9">Tcor2-1</strain>
        <tissue evidence="9">Whole body</tissue>
    </source>
</reference>
<evidence type="ECO:0000313" key="9">
    <source>
        <dbReference type="EMBL" id="KYN22466.1"/>
    </source>
</evidence>
<dbReference type="GO" id="GO:0008270">
    <property type="term" value="F:zinc ion binding"/>
    <property type="evidence" value="ECO:0007669"/>
    <property type="project" value="UniProtKB-KW"/>
</dbReference>
<dbReference type="InterPro" id="IPR008906">
    <property type="entry name" value="HATC_C_dom"/>
</dbReference>
<evidence type="ECO:0000256" key="3">
    <source>
        <dbReference type="ARBA" id="ARBA00022771"/>
    </source>
</evidence>
<dbReference type="GO" id="GO:0046983">
    <property type="term" value="F:protein dimerization activity"/>
    <property type="evidence" value="ECO:0007669"/>
    <property type="project" value="InterPro"/>
</dbReference>
<dbReference type="AlphaFoldDB" id="A0A151JBG8"/>
<dbReference type="EMBL" id="KQ979138">
    <property type="protein sequence ID" value="KYN22466.1"/>
    <property type="molecule type" value="Genomic_DNA"/>
</dbReference>
<proteinExistence type="predicted"/>
<keyword evidence="3 7" id="KW-0863">Zinc-finger</keyword>
<keyword evidence="4" id="KW-0862">Zinc</keyword>
<evidence type="ECO:0000313" key="11">
    <source>
        <dbReference type="Proteomes" id="UP000078492"/>
    </source>
</evidence>
<evidence type="ECO:0000256" key="7">
    <source>
        <dbReference type="PROSITE-ProRule" id="PRU00027"/>
    </source>
</evidence>
<dbReference type="EMBL" id="KQ978931">
    <property type="protein sequence ID" value="KYN27431.1"/>
    <property type="molecule type" value="Genomic_DNA"/>
</dbReference>
<evidence type="ECO:0000313" key="10">
    <source>
        <dbReference type="EMBL" id="KYN27431.1"/>
    </source>
</evidence>
<dbReference type="STRING" id="471704.A0A151JBG8"/>
<evidence type="ECO:0000256" key="4">
    <source>
        <dbReference type="ARBA" id="ARBA00022833"/>
    </source>
</evidence>
<dbReference type="Pfam" id="PF05699">
    <property type="entry name" value="Dimer_Tnp_hAT"/>
    <property type="match status" value="1"/>
</dbReference>
<dbReference type="PANTHER" id="PTHR37162">
    <property type="entry name" value="HAT FAMILY DIMERISATION DOMAINCONTAINING PROTEIN-RELATED"/>
    <property type="match status" value="1"/>
</dbReference>
<dbReference type="InterPro" id="IPR012337">
    <property type="entry name" value="RNaseH-like_sf"/>
</dbReference>
<evidence type="ECO:0000256" key="2">
    <source>
        <dbReference type="ARBA" id="ARBA00022723"/>
    </source>
</evidence>
<accession>A0A151JBG8</accession>
<evidence type="ECO:0000256" key="1">
    <source>
        <dbReference type="ARBA" id="ARBA00004123"/>
    </source>
</evidence>
<comment type="subcellular location">
    <subcellularLocation>
        <location evidence="1">Nucleus</location>
    </subcellularLocation>
</comment>
<gene>
    <name evidence="10" type="ORF">ALC57_03140</name>
    <name evidence="9" type="ORF">ALC57_05135</name>
</gene>
<evidence type="ECO:0000259" key="8">
    <source>
        <dbReference type="PROSITE" id="PS50808"/>
    </source>
</evidence>
<dbReference type="GO" id="GO:0003677">
    <property type="term" value="F:DNA binding"/>
    <property type="evidence" value="ECO:0007669"/>
    <property type="project" value="UniProtKB-KW"/>
</dbReference>
<dbReference type="GO" id="GO:0005634">
    <property type="term" value="C:nucleus"/>
    <property type="evidence" value="ECO:0007669"/>
    <property type="project" value="UniProtKB-SubCell"/>
</dbReference>
<feature type="domain" description="BED-type" evidence="8">
    <location>
        <begin position="29"/>
        <end position="63"/>
    </location>
</feature>
<keyword evidence="11" id="KW-1185">Reference proteome</keyword>
<name>A0A151JBG8_9HYME</name>
<dbReference type="PANTHER" id="PTHR37162:SF1">
    <property type="entry name" value="BED-TYPE DOMAIN-CONTAINING PROTEIN"/>
    <property type="match status" value="1"/>
</dbReference>
<keyword evidence="5" id="KW-0238">DNA-binding</keyword>
<sequence length="652" mass="75757">MPKNYKQKFRMAWLTDPNFKSWLMAEDDHAKCKYCHSIFTSCRLSDLKSHMETRKHKKAVSDVVFMQKRIEFSKMTMNNSVKLADVKNALFIAQHCSIMSCDHLVNLSKNIFTDSDIAKGQQMHRTKCSAIIKNVLHEHFIKDLRNDIGNSPFSLLIDESTDLSTLKFLGLTIKYYSEKTKDIVSTFLYLKQLKDYDAASIVDAIKETLNLFQLNVKNLRGLGTDNASVMVGINNGVYKRLKEEVPNLVHIRCICHSIQLAVSAASDDALPRNLDFLIRETYKWFAKSAARQETYKETYKLINNDKLPLKIPQACATRWLSIENALSRIFEQWLELKTHFQIVRSKEKCYTAELLYNMYDDDVNLLYFSYLQPILVELQRVNKLFESNDVDPMKLLNDLLFLIDSLVKRVTAPNIRFDIFTHKIEDYVDNNAYMGYLFESQCQKMKKGNLDNILIVKTRCIKFVINLINQLKQRLPENIKILKKISVFSVENTLKVNKEEISDILKLSGVSAFDITKIENQFRNLILCKWENTTKTIPFWSEVLNFTDAAGNNPFLEIATFVISLLVLPISNAEIERIFSHMSIIKNKYRNKMSSYMLNAIMTIRAAFRRNKNCCYNYEVPSELLTKIHSNDTYTSINLEDLDFPSFETLFI</sequence>
<dbReference type="Proteomes" id="UP000078492">
    <property type="component" value="Unassembled WGS sequence"/>
</dbReference>
<evidence type="ECO:0000256" key="5">
    <source>
        <dbReference type="ARBA" id="ARBA00023125"/>
    </source>
</evidence>
<dbReference type="PROSITE" id="PS50808">
    <property type="entry name" value="ZF_BED"/>
    <property type="match status" value="1"/>
</dbReference>
<keyword evidence="2" id="KW-0479">Metal-binding</keyword>
<protein>
    <recommendedName>
        <fullName evidence="8">BED-type domain-containing protein</fullName>
    </recommendedName>
</protein>
<evidence type="ECO:0000256" key="6">
    <source>
        <dbReference type="ARBA" id="ARBA00023242"/>
    </source>
</evidence>